<evidence type="ECO:0000313" key="7">
    <source>
        <dbReference type="Proteomes" id="UP000094385"/>
    </source>
</evidence>
<dbReference type="Pfam" id="PF25171">
    <property type="entry name" value="Beta-prop_WDR36-Utp21_1st"/>
    <property type="match status" value="1"/>
</dbReference>
<dbReference type="InterPro" id="IPR059157">
    <property type="entry name" value="WDR36-Utp21_N"/>
</dbReference>
<dbReference type="GO" id="GO:0006364">
    <property type="term" value="P:rRNA processing"/>
    <property type="evidence" value="ECO:0007669"/>
    <property type="project" value="EnsemblFungi"/>
</dbReference>
<dbReference type="InterPro" id="IPR015943">
    <property type="entry name" value="WD40/YVTN_repeat-like_dom_sf"/>
</dbReference>
<evidence type="ECO:0000259" key="5">
    <source>
        <dbReference type="Pfam" id="PF25171"/>
    </source>
</evidence>
<reference evidence="6 7" key="1">
    <citation type="journal article" date="2016" name="Proc. Natl. Acad. Sci. U.S.A.">
        <title>Comparative genomics of biotechnologically important yeasts.</title>
        <authorList>
            <person name="Riley R."/>
            <person name="Haridas S."/>
            <person name="Wolfe K.H."/>
            <person name="Lopes M.R."/>
            <person name="Hittinger C.T."/>
            <person name="Goeker M."/>
            <person name="Salamov A.A."/>
            <person name="Wisecaver J.H."/>
            <person name="Long T.M."/>
            <person name="Calvey C.H."/>
            <person name="Aerts A.L."/>
            <person name="Barry K.W."/>
            <person name="Choi C."/>
            <person name="Clum A."/>
            <person name="Coughlan A.Y."/>
            <person name="Deshpande S."/>
            <person name="Douglass A.P."/>
            <person name="Hanson S.J."/>
            <person name="Klenk H.-P."/>
            <person name="LaButti K.M."/>
            <person name="Lapidus A."/>
            <person name="Lindquist E.A."/>
            <person name="Lipzen A.M."/>
            <person name="Meier-Kolthoff J.P."/>
            <person name="Ohm R.A."/>
            <person name="Otillar R.P."/>
            <person name="Pangilinan J.L."/>
            <person name="Peng Y."/>
            <person name="Rokas A."/>
            <person name="Rosa C.A."/>
            <person name="Scheuner C."/>
            <person name="Sibirny A.A."/>
            <person name="Slot J.C."/>
            <person name="Stielow J.B."/>
            <person name="Sun H."/>
            <person name="Kurtzman C.P."/>
            <person name="Blackwell M."/>
            <person name="Grigoriev I.V."/>
            <person name="Jeffries T.W."/>
        </authorList>
    </citation>
    <scope>NUCLEOTIDE SEQUENCE [LARGE SCALE GENOMIC DNA]</scope>
    <source>
        <strain evidence="6 7">NRRL Y-11557</strain>
    </source>
</reference>
<keyword evidence="7" id="KW-1185">Reference proteome</keyword>
<dbReference type="OrthoDB" id="10250769at2759"/>
<evidence type="ECO:0000256" key="3">
    <source>
        <dbReference type="PROSITE-ProRule" id="PRU00221"/>
    </source>
</evidence>
<keyword evidence="1 3" id="KW-0853">WD repeat</keyword>
<dbReference type="AlphaFoldDB" id="A0A1E3PXH8"/>
<sequence length="937" mass="104040">MPSVSVTLDTDAVKRRKVASDLVEHKARSARRPASRIFSPFRSLGYVTNEVPFSISTLGQTFIITTVVGNSFQIYDAGTLHLLFVSTPQTSAPISAISTHFHFVYAIWATTVGVFRRGRLEYSVESGSNSPLKKLLIFGDYVCACSNEVVYVFRFNSPDKSVPPELYTSITLPPGAGDIVKLVHPHTYLNKIVVATTSYVLLFNIRTGNLVFQSKPFETLLTDIDVAPVLDTLGLAFSDGKIQVYDLRYDKVLCQLSCRQKVTSISFRTDGNAHLAAGTADGDLYFYDLNRKRRVHILRDVHSAAHGGISCVSFLNGQPVFVTSGGDNSLKEYVFDPEISTSTTLVISPPRHLRSRGGHSQPSMCLFFTEESGHFLLSASLDRSLWTFSLRKDAQSHELSQREKGSANSRKAGLTSSLREKFPQITAMAYEGNKQGDWENIITAHKDQAFARTWDGQRGIVGRWQLKTSDKGVVRSVGISFCGNFGLVGSAHGSVDAYNLQSGIHRKRFRSHKRAVTGVALDSLNRTVISCGLDSELHFHDFKTTALNYKLHLPNPATSLLLHRSTDMLAVAMENCQIFIIDVTTMRVVRELKGHSKAITAFDFSADGRWIVSASLDSTIRTWDLPTGTCIDAVKVDSIVTALRLSGNGEWLATAHEEGVGINLWTNRTMFKQVAFRQITNQELELVAMPTISGEGAGGLLEGAFSSDGIDAEDGDVSDSGNYVSPEQLNQKLLTLSVAPRNRYMTLVNLDIIKQRNKPKEAPKAPEQPPFFLTLTGAQPAKKEEDAPAKARMKSGSYKITEFRRKLIEGHAIDDFWLDRSGNNCDSDTAFVSYLKTLSPSATDLEFRSLDALEIDQFAYFVSALTAHMEMKHDYELVQAWMSMFLKIHGDVIVENREVTDLNDALTRWQEVEKKEKKRLDDLVGYCNGVVKFLRLD</sequence>
<dbReference type="PANTHER" id="PTHR22840:SF12">
    <property type="entry name" value="WD REPEAT-CONTAINING PROTEIN 36"/>
    <property type="match status" value="1"/>
</dbReference>
<dbReference type="GO" id="GO:0034388">
    <property type="term" value="C:Pwp2p-containing subcomplex of 90S preribosome"/>
    <property type="evidence" value="ECO:0007669"/>
    <property type="project" value="EnsemblFungi"/>
</dbReference>
<evidence type="ECO:0000259" key="4">
    <source>
        <dbReference type="Pfam" id="PF04192"/>
    </source>
</evidence>
<evidence type="ECO:0000313" key="6">
    <source>
        <dbReference type="EMBL" id="ODQ70121.1"/>
    </source>
</evidence>
<gene>
    <name evidence="6" type="ORF">LIPSTDRAFT_99440</name>
</gene>
<dbReference type="PROSITE" id="PS50294">
    <property type="entry name" value="WD_REPEATS_REGION"/>
    <property type="match status" value="1"/>
</dbReference>
<organism evidence="6 7">
    <name type="scientific">Lipomyces starkeyi NRRL Y-11557</name>
    <dbReference type="NCBI Taxonomy" id="675824"/>
    <lineage>
        <taxon>Eukaryota</taxon>
        <taxon>Fungi</taxon>
        <taxon>Dikarya</taxon>
        <taxon>Ascomycota</taxon>
        <taxon>Saccharomycotina</taxon>
        <taxon>Lipomycetes</taxon>
        <taxon>Lipomycetales</taxon>
        <taxon>Lipomycetaceae</taxon>
        <taxon>Lipomyces</taxon>
    </lineage>
</organism>
<feature type="domain" description="WDR36/Utp21 N-terminal" evidence="5">
    <location>
        <begin position="64"/>
        <end position="336"/>
    </location>
</feature>
<dbReference type="SMART" id="SM00320">
    <property type="entry name" value="WD40"/>
    <property type="match status" value="8"/>
</dbReference>
<dbReference type="Pfam" id="PF04192">
    <property type="entry name" value="Utp21"/>
    <property type="match status" value="1"/>
</dbReference>
<dbReference type="Proteomes" id="UP000094385">
    <property type="component" value="Unassembled WGS sequence"/>
</dbReference>
<dbReference type="PROSITE" id="PS50082">
    <property type="entry name" value="WD_REPEATS_2"/>
    <property type="match status" value="1"/>
</dbReference>
<dbReference type="SUPFAM" id="SSF50998">
    <property type="entry name" value="Quinoprotein alcohol dehydrogenase-like"/>
    <property type="match status" value="1"/>
</dbReference>
<dbReference type="EMBL" id="KV454301">
    <property type="protein sequence ID" value="ODQ70121.1"/>
    <property type="molecule type" value="Genomic_DNA"/>
</dbReference>
<name>A0A1E3PXH8_LIPST</name>
<feature type="repeat" description="WD" evidence="3">
    <location>
        <begin position="592"/>
        <end position="633"/>
    </location>
</feature>
<dbReference type="InterPro" id="IPR011047">
    <property type="entry name" value="Quinoprotein_ADH-like_sf"/>
</dbReference>
<feature type="domain" description="WDR36/Utp21 C-terminal" evidence="4">
    <location>
        <begin position="727"/>
        <end position="935"/>
    </location>
</feature>
<keyword evidence="2" id="KW-0677">Repeat</keyword>
<dbReference type="STRING" id="675824.A0A1E3PXH8"/>
<dbReference type="PANTHER" id="PTHR22840">
    <property type="entry name" value="WD REPEAT-CONTAINING PROTEIN 36"/>
    <property type="match status" value="1"/>
</dbReference>
<dbReference type="InterPro" id="IPR001680">
    <property type="entry name" value="WD40_rpt"/>
</dbReference>
<evidence type="ECO:0000256" key="1">
    <source>
        <dbReference type="ARBA" id="ARBA00022574"/>
    </source>
</evidence>
<proteinExistence type="predicted"/>
<protein>
    <submittedName>
        <fullName evidence="6">Uncharacterized protein</fullName>
    </submittedName>
</protein>
<accession>A0A1E3PXH8</accession>
<dbReference type="Pfam" id="PF25168">
    <property type="entry name" value="Beta-prop_WDR36-Utp21_2nd"/>
    <property type="match status" value="1"/>
</dbReference>
<dbReference type="PROSITE" id="PS00678">
    <property type="entry name" value="WD_REPEATS_1"/>
    <property type="match status" value="1"/>
</dbReference>
<dbReference type="InterPro" id="IPR007319">
    <property type="entry name" value="WDR36/Utp21_C"/>
</dbReference>
<dbReference type="InterPro" id="IPR019775">
    <property type="entry name" value="WD40_repeat_CS"/>
</dbReference>
<evidence type="ECO:0000256" key="2">
    <source>
        <dbReference type="ARBA" id="ARBA00022737"/>
    </source>
</evidence>
<dbReference type="GO" id="GO:0032040">
    <property type="term" value="C:small-subunit processome"/>
    <property type="evidence" value="ECO:0007669"/>
    <property type="project" value="EnsemblFungi"/>
</dbReference>
<dbReference type="Gene3D" id="2.130.10.10">
    <property type="entry name" value="YVTN repeat-like/Quinoprotein amine dehydrogenase"/>
    <property type="match status" value="2"/>
</dbReference>